<organism evidence="1 2">
    <name type="scientific">Halteria grandinella</name>
    <dbReference type="NCBI Taxonomy" id="5974"/>
    <lineage>
        <taxon>Eukaryota</taxon>
        <taxon>Sar</taxon>
        <taxon>Alveolata</taxon>
        <taxon>Ciliophora</taxon>
        <taxon>Intramacronucleata</taxon>
        <taxon>Spirotrichea</taxon>
        <taxon>Stichotrichia</taxon>
        <taxon>Sporadotrichida</taxon>
        <taxon>Halteriidae</taxon>
        <taxon>Halteria</taxon>
    </lineage>
</organism>
<comment type="caution">
    <text evidence="1">The sequence shown here is derived from an EMBL/GenBank/DDBJ whole genome shotgun (WGS) entry which is preliminary data.</text>
</comment>
<name>A0A8J8NZM4_HALGN</name>
<reference evidence="1" key="1">
    <citation type="submission" date="2019-06" db="EMBL/GenBank/DDBJ databases">
        <authorList>
            <person name="Zheng W."/>
        </authorList>
    </citation>
    <scope>NUCLEOTIDE SEQUENCE</scope>
    <source>
        <strain evidence="1">QDHG01</strain>
    </source>
</reference>
<dbReference type="Proteomes" id="UP000785679">
    <property type="component" value="Unassembled WGS sequence"/>
</dbReference>
<dbReference type="AlphaFoldDB" id="A0A8J8NZM4"/>
<dbReference type="EMBL" id="RRYP01004145">
    <property type="protein sequence ID" value="TNV83124.1"/>
    <property type="molecule type" value="Genomic_DNA"/>
</dbReference>
<evidence type="ECO:0000313" key="2">
    <source>
        <dbReference type="Proteomes" id="UP000785679"/>
    </source>
</evidence>
<sequence length="88" mass="10413">MTLSKTIQLCQQIIVYRRAFGLAIPKFGNAQFNRRKLMSVFNLRNRMEQLQVILFNFLRIQNLPNASLRHAQIHYQQSSHYSNSIFSI</sequence>
<protein>
    <submittedName>
        <fullName evidence="1">Uncharacterized protein</fullName>
    </submittedName>
</protein>
<gene>
    <name evidence="1" type="ORF">FGO68_gene3544</name>
</gene>
<proteinExistence type="predicted"/>
<keyword evidence="2" id="KW-1185">Reference proteome</keyword>
<accession>A0A8J8NZM4</accession>
<evidence type="ECO:0000313" key="1">
    <source>
        <dbReference type="EMBL" id="TNV83124.1"/>
    </source>
</evidence>